<evidence type="ECO:0000313" key="14">
    <source>
        <dbReference type="EMBL" id="VAX22664.1"/>
    </source>
</evidence>
<comment type="subunit">
    <text evidence="3">Monomer.</text>
</comment>
<dbReference type="Pfam" id="PF05746">
    <property type="entry name" value="DALR_1"/>
    <property type="match status" value="1"/>
</dbReference>
<evidence type="ECO:0000256" key="4">
    <source>
        <dbReference type="ARBA" id="ARBA00012837"/>
    </source>
</evidence>
<keyword evidence="7" id="KW-0547">Nucleotide-binding</keyword>
<comment type="catalytic activity">
    <reaction evidence="11">
        <text>tRNA(Arg) + L-arginine + ATP = L-arginyl-tRNA(Arg) + AMP + diphosphate</text>
        <dbReference type="Rhea" id="RHEA:20301"/>
        <dbReference type="Rhea" id="RHEA-COMP:9658"/>
        <dbReference type="Rhea" id="RHEA-COMP:9673"/>
        <dbReference type="ChEBI" id="CHEBI:30616"/>
        <dbReference type="ChEBI" id="CHEBI:32682"/>
        <dbReference type="ChEBI" id="CHEBI:33019"/>
        <dbReference type="ChEBI" id="CHEBI:78442"/>
        <dbReference type="ChEBI" id="CHEBI:78513"/>
        <dbReference type="ChEBI" id="CHEBI:456215"/>
        <dbReference type="EC" id="6.1.1.19"/>
    </reaction>
</comment>
<evidence type="ECO:0000256" key="8">
    <source>
        <dbReference type="ARBA" id="ARBA00022840"/>
    </source>
</evidence>
<accession>A0A3B1CF31</accession>
<evidence type="ECO:0000256" key="1">
    <source>
        <dbReference type="ARBA" id="ARBA00004496"/>
    </source>
</evidence>
<dbReference type="GO" id="GO:0006420">
    <property type="term" value="P:arginyl-tRNA aminoacylation"/>
    <property type="evidence" value="ECO:0007669"/>
    <property type="project" value="InterPro"/>
</dbReference>
<dbReference type="NCBIfam" id="TIGR00456">
    <property type="entry name" value="argS"/>
    <property type="match status" value="1"/>
</dbReference>
<sequence length="550" mass="61816">MKQTILREIEKAYAAAFPRQEWEGQTTGVEILIPKDEKFGDFSTNAAMILASKLKSNPRAIAEKIKTELEKSESFSSVAVAGPGFINMTIKPSMWIEKLGGILEQKDKFGKSDAGKGVKALVEFVSANPTGPLHIGHGRGAAVGDCLARILKMAGYDVSTEYYINDVGLQMENLGRSTLNRVKEIMGRAFDEPAYKGEYIKDIARSLIEAEGEDILDLPEDEALKKARKFTERMMIETIKKDLDDFRVSFDNWFSEETLHKNGDVTNTIERLIKEGHIYEKDGALWLKTESAGDEKDRVVKRADGRVTYLAADIAYHKNKLKRGFDLLIDIWGADHHGYIPRMKAMIAALGANPDRLVPRLVQMVNLKRGGKVVAMTTRGGVFTTLREIVDEVGVDATRYFFLMRSADSHLDFDVDLAKTEGDENPVYYIQYAHARCCNIFVNARTKEIKPLSFNDIDKSLLEQKDELRLIRKLLEFPDIIKSCALSYQPHPVAQYLSEVAAMFHYFYSHNRVVTDDIGLTQARLLLVESSMTVLKNGLTVLGVTAPKRM</sequence>
<reference evidence="14" key="1">
    <citation type="submission" date="2018-06" db="EMBL/GenBank/DDBJ databases">
        <authorList>
            <person name="Zhirakovskaya E."/>
        </authorList>
    </citation>
    <scope>NUCLEOTIDE SEQUENCE</scope>
</reference>
<dbReference type="GO" id="GO:0004814">
    <property type="term" value="F:arginine-tRNA ligase activity"/>
    <property type="evidence" value="ECO:0007669"/>
    <property type="project" value="UniProtKB-EC"/>
</dbReference>
<keyword evidence="5" id="KW-0963">Cytoplasm</keyword>
<evidence type="ECO:0000259" key="12">
    <source>
        <dbReference type="SMART" id="SM00836"/>
    </source>
</evidence>
<comment type="subcellular location">
    <subcellularLocation>
        <location evidence="1">Cytoplasm</location>
    </subcellularLocation>
</comment>
<dbReference type="AlphaFoldDB" id="A0A3B1CF31"/>
<dbReference type="GO" id="GO:0005737">
    <property type="term" value="C:cytoplasm"/>
    <property type="evidence" value="ECO:0007669"/>
    <property type="project" value="UniProtKB-SubCell"/>
</dbReference>
<keyword evidence="8" id="KW-0067">ATP-binding</keyword>
<dbReference type="Gene3D" id="1.10.730.10">
    <property type="entry name" value="Isoleucyl-tRNA Synthetase, Domain 1"/>
    <property type="match status" value="1"/>
</dbReference>
<dbReference type="SUPFAM" id="SSF55190">
    <property type="entry name" value="Arginyl-tRNA synthetase (ArgRS), N-terminal 'additional' domain"/>
    <property type="match status" value="1"/>
</dbReference>
<evidence type="ECO:0000256" key="10">
    <source>
        <dbReference type="ARBA" id="ARBA00023146"/>
    </source>
</evidence>
<dbReference type="InterPro" id="IPR005148">
    <property type="entry name" value="Arg-tRNA-synth_N"/>
</dbReference>
<evidence type="ECO:0000256" key="7">
    <source>
        <dbReference type="ARBA" id="ARBA00022741"/>
    </source>
</evidence>
<keyword evidence="6 14" id="KW-0436">Ligase</keyword>
<dbReference type="PANTHER" id="PTHR11956">
    <property type="entry name" value="ARGINYL-TRNA SYNTHETASE"/>
    <property type="match status" value="1"/>
</dbReference>
<dbReference type="HAMAP" id="MF_00123">
    <property type="entry name" value="Arg_tRNA_synth"/>
    <property type="match status" value="1"/>
</dbReference>
<dbReference type="InterPro" id="IPR035684">
    <property type="entry name" value="ArgRS_core"/>
</dbReference>
<dbReference type="InterPro" id="IPR008909">
    <property type="entry name" value="DALR_anticod-bd"/>
</dbReference>
<dbReference type="EC" id="6.1.1.19" evidence="4"/>
<dbReference type="PRINTS" id="PR01038">
    <property type="entry name" value="TRNASYNTHARG"/>
</dbReference>
<evidence type="ECO:0000256" key="9">
    <source>
        <dbReference type="ARBA" id="ARBA00022917"/>
    </source>
</evidence>
<dbReference type="InterPro" id="IPR036695">
    <property type="entry name" value="Arg-tRNA-synth_N_sf"/>
</dbReference>
<gene>
    <name evidence="14" type="ORF">MNBD_NITROSPINAE02-1886</name>
</gene>
<comment type="similarity">
    <text evidence="2">Belongs to the class-I aminoacyl-tRNA synthetase family.</text>
</comment>
<evidence type="ECO:0000256" key="5">
    <source>
        <dbReference type="ARBA" id="ARBA00022490"/>
    </source>
</evidence>
<proteinExistence type="inferred from homology"/>
<evidence type="ECO:0000256" key="11">
    <source>
        <dbReference type="ARBA" id="ARBA00049339"/>
    </source>
</evidence>
<keyword evidence="10 14" id="KW-0030">Aminoacyl-tRNA synthetase</keyword>
<dbReference type="CDD" id="cd00671">
    <property type="entry name" value="ArgRS_core"/>
    <property type="match status" value="1"/>
</dbReference>
<evidence type="ECO:0000256" key="2">
    <source>
        <dbReference type="ARBA" id="ARBA00005594"/>
    </source>
</evidence>
<dbReference type="SUPFAM" id="SSF52374">
    <property type="entry name" value="Nucleotidylyl transferase"/>
    <property type="match status" value="1"/>
</dbReference>
<dbReference type="Gene3D" id="3.30.1360.70">
    <property type="entry name" value="Arginyl tRNA synthetase N-terminal domain"/>
    <property type="match status" value="1"/>
</dbReference>
<dbReference type="GO" id="GO:0005524">
    <property type="term" value="F:ATP binding"/>
    <property type="evidence" value="ECO:0007669"/>
    <property type="project" value="UniProtKB-KW"/>
</dbReference>
<dbReference type="FunFam" id="1.10.730.10:FF:000008">
    <property type="entry name" value="Arginine--tRNA ligase"/>
    <property type="match status" value="1"/>
</dbReference>
<evidence type="ECO:0000259" key="13">
    <source>
        <dbReference type="SMART" id="SM01016"/>
    </source>
</evidence>
<name>A0A3B1CF31_9ZZZZ</name>
<dbReference type="InterPro" id="IPR001412">
    <property type="entry name" value="aa-tRNA-synth_I_CS"/>
</dbReference>
<dbReference type="InterPro" id="IPR009080">
    <property type="entry name" value="tRNAsynth_Ia_anticodon-bd"/>
</dbReference>
<dbReference type="EMBL" id="UOGE01000078">
    <property type="protein sequence ID" value="VAX22664.1"/>
    <property type="molecule type" value="Genomic_DNA"/>
</dbReference>
<feature type="domain" description="DALR anticodon binding" evidence="12">
    <location>
        <begin position="430"/>
        <end position="550"/>
    </location>
</feature>
<dbReference type="SUPFAM" id="SSF47323">
    <property type="entry name" value="Anticodon-binding domain of a subclass of class I aminoacyl-tRNA synthetases"/>
    <property type="match status" value="1"/>
</dbReference>
<protein>
    <recommendedName>
        <fullName evidence="4">arginine--tRNA ligase</fullName>
        <ecNumber evidence="4">6.1.1.19</ecNumber>
    </recommendedName>
</protein>
<organism evidence="14">
    <name type="scientific">hydrothermal vent metagenome</name>
    <dbReference type="NCBI Taxonomy" id="652676"/>
    <lineage>
        <taxon>unclassified sequences</taxon>
        <taxon>metagenomes</taxon>
        <taxon>ecological metagenomes</taxon>
    </lineage>
</organism>
<dbReference type="Pfam" id="PF03485">
    <property type="entry name" value="Arg_tRNA_synt_N"/>
    <property type="match status" value="1"/>
</dbReference>
<dbReference type="InterPro" id="IPR014729">
    <property type="entry name" value="Rossmann-like_a/b/a_fold"/>
</dbReference>
<evidence type="ECO:0000256" key="6">
    <source>
        <dbReference type="ARBA" id="ARBA00022598"/>
    </source>
</evidence>
<dbReference type="FunFam" id="3.40.50.620:FF:000062">
    <property type="entry name" value="Arginine--tRNA ligase"/>
    <property type="match status" value="1"/>
</dbReference>
<dbReference type="Pfam" id="PF00750">
    <property type="entry name" value="tRNA-synt_1d"/>
    <property type="match status" value="1"/>
</dbReference>
<dbReference type="PANTHER" id="PTHR11956:SF5">
    <property type="entry name" value="ARGININE--TRNA LIGASE, CYTOPLASMIC"/>
    <property type="match status" value="1"/>
</dbReference>
<evidence type="ECO:0000256" key="3">
    <source>
        <dbReference type="ARBA" id="ARBA00011245"/>
    </source>
</evidence>
<dbReference type="PROSITE" id="PS00178">
    <property type="entry name" value="AA_TRNA_LIGASE_I"/>
    <property type="match status" value="1"/>
</dbReference>
<dbReference type="InterPro" id="IPR001278">
    <property type="entry name" value="Arg-tRNA-ligase"/>
</dbReference>
<feature type="domain" description="Arginyl tRNA synthetase N-terminal" evidence="13">
    <location>
        <begin position="3"/>
        <end position="90"/>
    </location>
</feature>
<keyword evidence="9" id="KW-0648">Protein biosynthesis</keyword>
<dbReference type="Gene3D" id="3.40.50.620">
    <property type="entry name" value="HUPs"/>
    <property type="match status" value="1"/>
</dbReference>
<dbReference type="SMART" id="SM01016">
    <property type="entry name" value="Arg_tRNA_synt_N"/>
    <property type="match status" value="1"/>
</dbReference>
<dbReference type="SMART" id="SM00836">
    <property type="entry name" value="DALR_1"/>
    <property type="match status" value="1"/>
</dbReference>